<feature type="compositionally biased region" description="Polar residues" evidence="1">
    <location>
        <begin position="336"/>
        <end position="368"/>
    </location>
</feature>
<feature type="region of interest" description="Disordered" evidence="1">
    <location>
        <begin position="238"/>
        <end position="262"/>
    </location>
</feature>
<proteinExistence type="predicted"/>
<accession>A0A6P8KC74</accession>
<reference evidence="3" key="1">
    <citation type="submission" date="2025-08" db="UniProtKB">
        <authorList>
            <consortium name="RefSeq"/>
        </authorList>
    </citation>
    <scope>IDENTIFICATION</scope>
    <source>
        <strain evidence="3">Mau12</strain>
        <tissue evidence="3">Whole Body</tissue>
    </source>
</reference>
<feature type="compositionally biased region" description="Low complexity" evidence="1">
    <location>
        <begin position="602"/>
        <end position="622"/>
    </location>
</feature>
<feature type="region of interest" description="Disordered" evidence="1">
    <location>
        <begin position="523"/>
        <end position="542"/>
    </location>
</feature>
<feature type="compositionally biased region" description="Polar residues" evidence="1">
    <location>
        <begin position="713"/>
        <end position="724"/>
    </location>
</feature>
<feature type="compositionally biased region" description="Basic and acidic residues" evidence="1">
    <location>
        <begin position="396"/>
        <end position="418"/>
    </location>
</feature>
<dbReference type="RefSeq" id="XP_033160811.1">
    <property type="nucleotide sequence ID" value="XM_033304920.1"/>
</dbReference>
<feature type="region of interest" description="Disordered" evidence="1">
    <location>
        <begin position="1302"/>
        <end position="1327"/>
    </location>
</feature>
<dbReference type="Proteomes" id="UP000515162">
    <property type="component" value="Chromosome 3L"/>
</dbReference>
<feature type="region of interest" description="Disordered" evidence="1">
    <location>
        <begin position="293"/>
        <end position="418"/>
    </location>
</feature>
<evidence type="ECO:0000313" key="3">
    <source>
        <dbReference type="RefSeq" id="XP_033160811.1"/>
    </source>
</evidence>
<name>A0A6P8KC74_DROMA</name>
<feature type="compositionally biased region" description="Basic and acidic residues" evidence="1">
    <location>
        <begin position="759"/>
        <end position="800"/>
    </location>
</feature>
<sequence length="1460" mass="165438">MNGGFQRCQHTWCYQKTHPCIYVRNKAMLGNGYRLGGSVGTDLKEGMRKFGKEAQGTSRIVGTSPCKFGKPKGQSPCKDTYTRNLITDFKGKTCLNKVGSTSKSLASQGMQNPKSKSDLEQNQKALVKVNPKRRRERKKTPKRSTAGNIEQPLDDDGIWFECNVPFRVNIPFPISMKNLFGSQLFQGNSNYQILKAVVPEGKFQKNSKLEWPLSFSMRPALPNPDLQSSNSSTKAIAFTKKKGFRRGNKASPCETSTQTIEEESDPVLICLEQIRNQLAGKTSEGQEKNLSRCFAEKSTNESSIQSERNEAGVENSKQSSPNEPIEPERDDKSENSKPSNPKETASVGSFKNSSSRNSLNTLPQPKSETNNKEKKSTPPKTQAKSNADSSSVSTESQKKSEEKVEANSIRKDENLKKPKETDKKTNFVCVPTPILKPHICLCRIPRVIPKFTRVMMPSTVCQPHFMGGCRMPKWQNHRQSNQHYCQCIHAQGHQTRMPSTTASRKDAIQYEEVKSVSCEKPMSMGKRGIMKRESVQPNRRLGDSTLNKNICFRDRISTYSQSTEMELPKTTKQCPRYDCSYTSSRTNTDCDYRSSNSEFRSSKCVKSKSSQKSSDMSVSNSSYTATSERECFSEGSKTKEKCPKESSPERNSNISSHESRPSSRKTSHSSLKNSSKTKKSSQLNEVKQIVNKNQDIPRNQTRNKRKQPHKNRMSSGGETFPENSTDCDHDEVSEVAEAQTPSTSKNSISEALKASHSKSAIDIKESSISRNSDHLISERNTRKESSQESEKRNPDQRINLDSHQNAGVNPKETTDQSCNTNREVSFRQRSNSAPECCMLQFAQGNQTNRSEKPHPTSEENCKERHSCPENVLVLKDETCESDSDDYELVRCNDISTEEETVPANCPECETPNYSINASIINQLRNEESSISSTQSQITFILADDQRLNDLNISQQDQGREKPPMVQVPFRMSSTEELGISQPKQLRKLGLKFTRLNTNQLQMAPATTRHLPLQTQKTKRMRNRNCNSSVGQMNGVFVLASSPSTRTDTAGQSTERRNRNLQHINHPGGSHSLSNNPPSLENRRKAPSQTSYPVLRRIQRNDSNNSQSRRFISVSSQYPEQLNMYYENQHRQDEYRTCNRNNSDQSHRDSHQNEERSHNSAIVGASGYSTDLTWTDLPPNSRLVAPNTSTDVETLETVTLMHPRKLRSCESAGNRNQANANENIVLIETTTPCNREILLQACGRPPCNSCTHHYTGLPPSLHQGFTKPPDHMLQPQISVSAPQNITPFDEGFLIDPRDQWMTTKSPASAPAMQHQFQMKEQCQPEHRSYHQFQEPVHTPDTSSSQPRNHGYNPQLKENIRMLPDGFYERTVNKYNITRMDSNFQPPEFSLQPDFLHGEQHPTFRQHSCPYSNQYHHPQLMMTAVPDPNRRYIPPQNQYPAEMFWPQQNVHLDYYDQSEYQI</sequence>
<evidence type="ECO:0000313" key="2">
    <source>
        <dbReference type="Proteomes" id="UP000515162"/>
    </source>
</evidence>
<keyword evidence="2" id="KW-1185">Reference proteome</keyword>
<feature type="compositionally biased region" description="Basic and acidic residues" evidence="1">
    <location>
        <begin position="326"/>
        <end position="335"/>
    </location>
</feature>
<dbReference type="GeneID" id="117141463"/>
<feature type="compositionally biased region" description="Basic and acidic residues" evidence="1">
    <location>
        <begin position="627"/>
        <end position="648"/>
    </location>
</feature>
<feature type="compositionally biased region" description="Polar residues" evidence="1">
    <location>
        <begin position="815"/>
        <end position="825"/>
    </location>
</feature>
<feature type="region of interest" description="Disordered" evidence="1">
    <location>
        <begin position="102"/>
        <end position="150"/>
    </location>
</feature>
<feature type="compositionally biased region" description="Polar residues" evidence="1">
    <location>
        <begin position="102"/>
        <end position="114"/>
    </location>
</feature>
<feature type="region of interest" description="Disordered" evidence="1">
    <location>
        <begin position="1136"/>
        <end position="1162"/>
    </location>
</feature>
<feature type="compositionally biased region" description="Polar residues" evidence="1">
    <location>
        <begin position="682"/>
        <end position="700"/>
    </location>
</feature>
<feature type="region of interest" description="Disordered" evidence="1">
    <location>
        <begin position="1333"/>
        <end position="1352"/>
    </location>
</feature>
<feature type="region of interest" description="Disordered" evidence="1">
    <location>
        <begin position="601"/>
        <end position="825"/>
    </location>
</feature>
<feature type="compositionally biased region" description="Basic residues" evidence="1">
    <location>
        <begin position="239"/>
        <end position="248"/>
    </location>
</feature>
<gene>
    <name evidence="3" type="primary">LOC117141463</name>
</gene>
<feature type="compositionally biased region" description="Basic residues" evidence="1">
    <location>
        <begin position="130"/>
        <end position="142"/>
    </location>
</feature>
<feature type="compositionally biased region" description="Polar residues" evidence="1">
    <location>
        <begin position="378"/>
        <end position="388"/>
    </location>
</feature>
<evidence type="ECO:0000256" key="1">
    <source>
        <dbReference type="SAM" id="MobiDB-lite"/>
    </source>
</evidence>
<feature type="region of interest" description="Disordered" evidence="1">
    <location>
        <begin position="1060"/>
        <end position="1115"/>
    </location>
</feature>
<organism evidence="2 3">
    <name type="scientific">Drosophila mauritiana</name>
    <name type="common">Fruit fly</name>
    <dbReference type="NCBI Taxonomy" id="7226"/>
    <lineage>
        <taxon>Eukaryota</taxon>
        <taxon>Metazoa</taxon>
        <taxon>Ecdysozoa</taxon>
        <taxon>Arthropoda</taxon>
        <taxon>Hexapoda</taxon>
        <taxon>Insecta</taxon>
        <taxon>Pterygota</taxon>
        <taxon>Neoptera</taxon>
        <taxon>Endopterygota</taxon>
        <taxon>Diptera</taxon>
        <taxon>Brachycera</taxon>
        <taxon>Muscomorpha</taxon>
        <taxon>Ephydroidea</taxon>
        <taxon>Drosophilidae</taxon>
        <taxon>Drosophila</taxon>
        <taxon>Sophophora</taxon>
    </lineage>
</organism>
<feature type="region of interest" description="Disordered" evidence="1">
    <location>
        <begin position="844"/>
        <end position="866"/>
    </location>
</feature>
<feature type="compositionally biased region" description="Polar residues" evidence="1">
    <location>
        <begin position="739"/>
        <end position="749"/>
    </location>
</feature>
<protein>
    <submittedName>
        <fullName evidence="3">Uncharacterized protein LOC117141463 isoform X1</fullName>
    </submittedName>
</protein>
<feature type="compositionally biased region" description="Basic residues" evidence="1">
    <location>
        <begin position="701"/>
        <end position="712"/>
    </location>
</feature>
<feature type="compositionally biased region" description="Basic and acidic residues" evidence="1">
    <location>
        <begin position="849"/>
        <end position="866"/>
    </location>
</feature>
<feature type="compositionally biased region" description="Polar residues" evidence="1">
    <location>
        <begin position="1100"/>
        <end position="1115"/>
    </location>
</feature>
<feature type="compositionally biased region" description="Basic and acidic residues" evidence="1">
    <location>
        <begin position="1144"/>
        <end position="1157"/>
    </location>
</feature>